<accession>A0A6L8LRS8</accession>
<proteinExistence type="inferred from homology"/>
<dbReference type="InterPro" id="IPR006035">
    <property type="entry name" value="Ureohydrolase"/>
</dbReference>
<evidence type="ECO:0000313" key="4">
    <source>
        <dbReference type="EMBL" id="MYM56172.1"/>
    </source>
</evidence>
<gene>
    <name evidence="4" type="ORF">GR167_12715</name>
</gene>
<dbReference type="PIRSF" id="PIRSF036979">
    <property type="entry name" value="Arginase"/>
    <property type="match status" value="1"/>
</dbReference>
<dbReference type="Pfam" id="PF00491">
    <property type="entry name" value="Arginase"/>
    <property type="match status" value="1"/>
</dbReference>
<organism evidence="4 5">
    <name type="scientific">Thalassovita mangrovi</name>
    <dbReference type="NCBI Taxonomy" id="2692236"/>
    <lineage>
        <taxon>Bacteria</taxon>
        <taxon>Pseudomonadati</taxon>
        <taxon>Pseudomonadota</taxon>
        <taxon>Alphaproteobacteria</taxon>
        <taxon>Rhodobacterales</taxon>
        <taxon>Roseobacteraceae</taxon>
        <taxon>Thalassovita</taxon>
    </lineage>
</organism>
<dbReference type="RefSeq" id="WP_160973995.1">
    <property type="nucleotide sequence ID" value="NZ_WWEN01000005.1"/>
</dbReference>
<dbReference type="InterPro" id="IPR023696">
    <property type="entry name" value="Ureohydrolase_dom_sf"/>
</dbReference>
<dbReference type="GO" id="GO:0033389">
    <property type="term" value="P:putrescine biosynthetic process from arginine, via agmatine"/>
    <property type="evidence" value="ECO:0007669"/>
    <property type="project" value="TreeGrafter"/>
</dbReference>
<keyword evidence="2" id="KW-0378">Hydrolase</keyword>
<dbReference type="PANTHER" id="PTHR11358:SF26">
    <property type="entry name" value="GUANIDINO ACID HYDROLASE, MITOCHONDRIAL"/>
    <property type="match status" value="1"/>
</dbReference>
<dbReference type="AlphaFoldDB" id="A0A6L8LRS8"/>
<dbReference type="EMBL" id="WWEN01000005">
    <property type="protein sequence ID" value="MYM56172.1"/>
    <property type="molecule type" value="Genomic_DNA"/>
</dbReference>
<evidence type="ECO:0000256" key="3">
    <source>
        <dbReference type="PROSITE-ProRule" id="PRU00742"/>
    </source>
</evidence>
<comment type="similarity">
    <text evidence="3">Belongs to the arginase family.</text>
</comment>
<dbReference type="SUPFAM" id="SSF52768">
    <property type="entry name" value="Arginase/deacetylase"/>
    <property type="match status" value="1"/>
</dbReference>
<dbReference type="GO" id="GO:0046872">
    <property type="term" value="F:metal ion binding"/>
    <property type="evidence" value="ECO:0007669"/>
    <property type="project" value="UniProtKB-KW"/>
</dbReference>
<keyword evidence="1" id="KW-0479">Metal-binding</keyword>
<sequence>MTDTADLGALFGASKTETFLGLPRCDDLNTLDAPIALLGVPGATPYESVGAYCRHAPAALRQATAALTANLERHNFDLGGPTFPDPAHRAADCGDLPFDDSDFAANRDAIRSAVATILGQGAVPVLLGGDDSVPIPMLQALAPHGPLTILQIDAHIDWRRDHMGEDMGLSSTMRRASEMDHVANIVQVGARSIGSAHSDDYRDACYWGVNFVPARALHRDGVAAALAHIPEGANIAICFDVDALDPSIVPGVIGRAPGGLSYFQALDLIEGAAQRGRIVAADFVEYMPGADVGDLGALTVSRLITATLGVLARQSARDAGRA</sequence>
<dbReference type="GO" id="GO:0008783">
    <property type="term" value="F:agmatinase activity"/>
    <property type="evidence" value="ECO:0007669"/>
    <property type="project" value="TreeGrafter"/>
</dbReference>
<name>A0A6L8LRS8_9RHOB</name>
<protein>
    <submittedName>
        <fullName evidence="4">Arginase</fullName>
    </submittedName>
</protein>
<dbReference type="PANTHER" id="PTHR11358">
    <property type="entry name" value="ARGINASE/AGMATINASE"/>
    <property type="match status" value="1"/>
</dbReference>
<evidence type="ECO:0000256" key="2">
    <source>
        <dbReference type="ARBA" id="ARBA00022801"/>
    </source>
</evidence>
<dbReference type="PROSITE" id="PS51409">
    <property type="entry name" value="ARGINASE_2"/>
    <property type="match status" value="1"/>
</dbReference>
<dbReference type="Gene3D" id="3.40.800.10">
    <property type="entry name" value="Ureohydrolase domain"/>
    <property type="match status" value="1"/>
</dbReference>
<keyword evidence="5" id="KW-1185">Reference proteome</keyword>
<dbReference type="Proteomes" id="UP000479043">
    <property type="component" value="Unassembled WGS sequence"/>
</dbReference>
<reference evidence="4 5" key="1">
    <citation type="submission" date="2020-01" db="EMBL/GenBank/DDBJ databases">
        <authorList>
            <person name="Chen S."/>
        </authorList>
    </citation>
    <scope>NUCLEOTIDE SEQUENCE [LARGE SCALE GENOMIC DNA]</scope>
    <source>
        <strain evidence="4 5">GS-10</strain>
    </source>
</reference>
<evidence type="ECO:0000313" key="5">
    <source>
        <dbReference type="Proteomes" id="UP000479043"/>
    </source>
</evidence>
<comment type="caution">
    <text evidence="4">The sequence shown here is derived from an EMBL/GenBank/DDBJ whole genome shotgun (WGS) entry which is preliminary data.</text>
</comment>
<evidence type="ECO:0000256" key="1">
    <source>
        <dbReference type="ARBA" id="ARBA00022723"/>
    </source>
</evidence>